<organism evidence="2 3">
    <name type="scientific">Protaetiibacter intestinalis</name>
    <dbReference type="NCBI Taxonomy" id="2419774"/>
    <lineage>
        <taxon>Bacteria</taxon>
        <taxon>Bacillati</taxon>
        <taxon>Actinomycetota</taxon>
        <taxon>Actinomycetes</taxon>
        <taxon>Micrococcales</taxon>
        <taxon>Microbacteriaceae</taxon>
        <taxon>Protaetiibacter</taxon>
    </lineage>
</organism>
<dbReference type="KEGG" id="lyd:D7I47_10405"/>
<evidence type="ECO:0000256" key="1">
    <source>
        <dbReference type="SAM" id="Phobius"/>
    </source>
</evidence>
<gene>
    <name evidence="2" type="ORF">D7I47_10405</name>
</gene>
<feature type="transmembrane region" description="Helical" evidence="1">
    <location>
        <begin position="20"/>
        <end position="39"/>
    </location>
</feature>
<sequence>MRTPHHPKGNEMNKFTKASIATGAGIVLLLGGAGTLAYWNDSATTDAGTITAGTLTIDSNDDGAWFQSSNLDDEIDPNDFLVVPGDSLTYIESFEVGATGDNLEATVSANAASILKGEWGDQLVTTVTVLDDTTPTPAVISTVTSAYNERLITVRVVLDFAFDGDVSSPSTNEVDNDTQGEVVDLSALAITLTQVP</sequence>
<reference evidence="3" key="1">
    <citation type="submission" date="2018-09" db="EMBL/GenBank/DDBJ databases">
        <title>Genome sequencing of strain 2DFWR-13.</title>
        <authorList>
            <person name="Heo J."/>
            <person name="Kim S.-J."/>
            <person name="Kwon S.-W."/>
        </authorList>
    </citation>
    <scope>NUCLEOTIDE SEQUENCE [LARGE SCALE GENOMIC DNA]</scope>
    <source>
        <strain evidence="3">2DFWR-13</strain>
    </source>
</reference>
<proteinExistence type="predicted"/>
<keyword evidence="1" id="KW-0472">Membrane</keyword>
<keyword evidence="1" id="KW-0812">Transmembrane</keyword>
<dbReference type="NCBIfam" id="TIGR04089">
    <property type="entry name" value="exp_by_SipW_III"/>
    <property type="match status" value="1"/>
</dbReference>
<dbReference type="AlphaFoldDB" id="A0A387B9V0"/>
<dbReference type="InterPro" id="IPR023833">
    <property type="entry name" value="Signal_pept_SipW-depend-type"/>
</dbReference>
<accession>A0A387B9V0</accession>
<dbReference type="NCBIfam" id="TIGR04088">
    <property type="entry name" value="cognate_SipW"/>
    <property type="match status" value="1"/>
</dbReference>
<dbReference type="InterPro" id="IPR024006">
    <property type="entry name" value="Alt_signal_exp_actinobact"/>
</dbReference>
<keyword evidence="1" id="KW-1133">Transmembrane helix</keyword>
<dbReference type="Proteomes" id="UP000278886">
    <property type="component" value="Chromosome"/>
</dbReference>
<keyword evidence="3" id="KW-1185">Reference proteome</keyword>
<evidence type="ECO:0000313" key="2">
    <source>
        <dbReference type="EMBL" id="AYF98631.1"/>
    </source>
</evidence>
<dbReference type="EMBL" id="CP032630">
    <property type="protein sequence ID" value="AYF98631.1"/>
    <property type="molecule type" value="Genomic_DNA"/>
</dbReference>
<name>A0A387B9V0_9MICO</name>
<evidence type="ECO:0000313" key="3">
    <source>
        <dbReference type="Proteomes" id="UP000278886"/>
    </source>
</evidence>
<protein>
    <submittedName>
        <fullName evidence="2">Alternate-type signal peptide domain-containing protein</fullName>
    </submittedName>
</protein>